<keyword evidence="2" id="KW-0575">Peroxidase</keyword>
<dbReference type="Pfam" id="PF02681">
    <property type="entry name" value="DUF212"/>
    <property type="match status" value="1"/>
</dbReference>
<dbReference type="PANTHER" id="PTHR31446">
    <property type="entry name" value="ACID PHOSPHATASE/VANADIUM-DEPENDENT HALOPEROXIDASE-RELATED PROTEIN"/>
    <property type="match status" value="1"/>
</dbReference>
<keyword evidence="2" id="KW-0560">Oxidoreductase</keyword>
<dbReference type="AlphaFoldDB" id="A0A1R3IX37"/>
<name>A0A1R3IX37_COCAP</name>
<gene>
    <name evidence="2" type="ORF">CCACVL1_09252</name>
</gene>
<dbReference type="Gramene" id="OMO87124">
    <property type="protein sequence ID" value="OMO87124"/>
    <property type="gene ID" value="CCACVL1_09252"/>
</dbReference>
<dbReference type="InterPro" id="IPR003832">
    <property type="entry name" value="DUF212"/>
</dbReference>
<evidence type="ECO:0000256" key="1">
    <source>
        <dbReference type="SAM" id="Phobius"/>
    </source>
</evidence>
<dbReference type="EMBL" id="AWWV01009299">
    <property type="protein sequence ID" value="OMO87124.1"/>
    <property type="molecule type" value="Genomic_DNA"/>
</dbReference>
<keyword evidence="3" id="KW-1185">Reference proteome</keyword>
<keyword evidence="1" id="KW-1133">Transmembrane helix</keyword>
<feature type="transmembrane region" description="Helical" evidence="1">
    <location>
        <begin position="57"/>
        <end position="74"/>
    </location>
</feature>
<organism evidence="2 3">
    <name type="scientific">Corchorus capsularis</name>
    <name type="common">Jute</name>
    <dbReference type="NCBI Taxonomy" id="210143"/>
    <lineage>
        <taxon>Eukaryota</taxon>
        <taxon>Viridiplantae</taxon>
        <taxon>Streptophyta</taxon>
        <taxon>Embryophyta</taxon>
        <taxon>Tracheophyta</taxon>
        <taxon>Spermatophyta</taxon>
        <taxon>Magnoliopsida</taxon>
        <taxon>eudicotyledons</taxon>
        <taxon>Gunneridae</taxon>
        <taxon>Pentapetalae</taxon>
        <taxon>rosids</taxon>
        <taxon>malvids</taxon>
        <taxon>Malvales</taxon>
        <taxon>Malvaceae</taxon>
        <taxon>Grewioideae</taxon>
        <taxon>Apeibeae</taxon>
        <taxon>Corchorus</taxon>
    </lineage>
</organism>
<dbReference type="OrthoDB" id="1716650at2759"/>
<comment type="caution">
    <text evidence="2">The sequence shown here is derived from an EMBL/GenBank/DDBJ whole genome shotgun (WGS) entry which is preliminary data.</text>
</comment>
<accession>A0A1R3IX37</accession>
<keyword evidence="1" id="KW-0472">Membrane</keyword>
<proteinExistence type="predicted"/>
<feature type="transmembrane region" description="Helical" evidence="1">
    <location>
        <begin position="12"/>
        <end position="45"/>
    </location>
</feature>
<evidence type="ECO:0000313" key="3">
    <source>
        <dbReference type="Proteomes" id="UP000188268"/>
    </source>
</evidence>
<keyword evidence="1" id="KW-0812">Transmembrane</keyword>
<reference evidence="2 3" key="1">
    <citation type="submission" date="2013-09" db="EMBL/GenBank/DDBJ databases">
        <title>Corchorus capsularis genome sequencing.</title>
        <authorList>
            <person name="Alam M."/>
            <person name="Haque M.S."/>
            <person name="Islam M.S."/>
            <person name="Emdad E.M."/>
            <person name="Islam M.M."/>
            <person name="Ahmed B."/>
            <person name="Halim A."/>
            <person name="Hossen Q.M.M."/>
            <person name="Hossain M.Z."/>
            <person name="Ahmed R."/>
            <person name="Khan M.M."/>
            <person name="Islam R."/>
            <person name="Rashid M.M."/>
            <person name="Khan S.A."/>
            <person name="Rahman M.S."/>
            <person name="Alam M."/>
        </authorList>
    </citation>
    <scope>NUCLEOTIDE SEQUENCE [LARGE SCALE GENOMIC DNA]</scope>
    <source>
        <strain evidence="3">cv. CVL-1</strain>
        <tissue evidence="2">Whole seedling</tissue>
    </source>
</reference>
<evidence type="ECO:0000313" key="2">
    <source>
        <dbReference type="EMBL" id="OMO87124.1"/>
    </source>
</evidence>
<protein>
    <submittedName>
        <fullName evidence="2">Acid phosphatase/vanadium-dependent haloperoxidase-related protein</fullName>
    </submittedName>
</protein>
<sequence length="90" mass="9568">MLGSGGMSSSHSATVIALAVAISLQEGIGASAFVVSLVLAFVVMYDATRVRLHDGRQAEVTVFYVIGVYCFLHMDCDLLSRLLGNLPMFG</sequence>
<dbReference type="PANTHER" id="PTHR31446:SF29">
    <property type="entry name" value="ACID PHOSPHATASE_VANADIUM-DEPENDENT HALOPEROXIDASE-RELATED PROTEIN"/>
    <property type="match status" value="1"/>
</dbReference>
<dbReference type="Proteomes" id="UP000188268">
    <property type="component" value="Unassembled WGS sequence"/>
</dbReference>
<dbReference type="GO" id="GO:0004601">
    <property type="term" value="F:peroxidase activity"/>
    <property type="evidence" value="ECO:0007669"/>
    <property type="project" value="UniProtKB-KW"/>
</dbReference>